<dbReference type="Proteomes" id="UP000004315">
    <property type="component" value="Unassembled WGS sequence"/>
</dbReference>
<proteinExistence type="predicted"/>
<sequence>MSKKKAVFVCVHNSSRSQIAEAVDVLMHGIEAEIQIEREDV</sequence>
<dbReference type="SUPFAM" id="SSF52788">
    <property type="entry name" value="Phosphotyrosine protein phosphatases I"/>
    <property type="match status" value="1"/>
</dbReference>
<organism evidence="1 2">
    <name type="scientific">Holdemanella biformis DSM 3989</name>
    <dbReference type="NCBI Taxonomy" id="518637"/>
    <lineage>
        <taxon>Bacteria</taxon>
        <taxon>Bacillati</taxon>
        <taxon>Bacillota</taxon>
        <taxon>Erysipelotrichia</taxon>
        <taxon>Erysipelotrichales</taxon>
        <taxon>Erysipelotrichaceae</taxon>
        <taxon>Holdemanella</taxon>
    </lineage>
</organism>
<dbReference type="STRING" id="518637.EUBIFOR_01988"/>
<dbReference type="AlphaFoldDB" id="B7CCR0"/>
<protein>
    <recommendedName>
        <fullName evidence="3">Phosphotyrosine protein phosphatase I domain-containing protein</fullName>
    </recommendedName>
</protein>
<comment type="caution">
    <text evidence="1">The sequence shown here is derived from an EMBL/GenBank/DDBJ whole genome shotgun (WGS) entry which is preliminary data.</text>
</comment>
<reference evidence="1 2" key="1">
    <citation type="submission" date="2008-11" db="EMBL/GenBank/DDBJ databases">
        <title>Draft genome sequence of Eubacterium biforme (DSM 3989).</title>
        <authorList>
            <person name="Sudarsanam P."/>
            <person name="Ley R."/>
            <person name="Guruge J."/>
            <person name="Turnbaugh P.J."/>
            <person name="Mahowald M."/>
            <person name="Liep D."/>
            <person name="Gordon J."/>
        </authorList>
    </citation>
    <scope>NUCLEOTIDE SEQUENCE [LARGE SCALE GENOMIC DNA]</scope>
    <source>
        <strain evidence="1 2">DSM 3989</strain>
    </source>
</reference>
<dbReference type="Gene3D" id="3.40.50.2300">
    <property type="match status" value="1"/>
</dbReference>
<accession>B7CCR0</accession>
<gene>
    <name evidence="1" type="ORF">EUBIFOR_01988</name>
</gene>
<evidence type="ECO:0008006" key="3">
    <source>
        <dbReference type="Google" id="ProtNLM"/>
    </source>
</evidence>
<evidence type="ECO:0000313" key="2">
    <source>
        <dbReference type="Proteomes" id="UP000004315"/>
    </source>
</evidence>
<dbReference type="EMBL" id="ABYT01000104">
    <property type="protein sequence ID" value="EEC89457.1"/>
    <property type="molecule type" value="Genomic_DNA"/>
</dbReference>
<dbReference type="InterPro" id="IPR036196">
    <property type="entry name" value="Ptyr_pPase_sf"/>
</dbReference>
<evidence type="ECO:0000313" key="1">
    <source>
        <dbReference type="EMBL" id="EEC89457.1"/>
    </source>
</evidence>
<dbReference type="RefSeq" id="WP_003865772.1">
    <property type="nucleotide sequence ID" value="NZ_DS996846.1"/>
</dbReference>
<dbReference type="HOGENOM" id="CLU_3271170_0_0_9"/>
<name>B7CCR0_9FIRM</name>
<keyword evidence="2" id="KW-1185">Reference proteome</keyword>